<keyword evidence="2" id="KW-0813">Transport</keyword>
<dbReference type="SUPFAM" id="SSF52540">
    <property type="entry name" value="P-loop containing nucleoside triphosphate hydrolases"/>
    <property type="match status" value="1"/>
</dbReference>
<evidence type="ECO:0000313" key="3">
    <source>
        <dbReference type="EMBL" id="ADX84907.1"/>
    </source>
</evidence>
<accession>F0NHA8</accession>
<dbReference type="Proteomes" id="UP000002664">
    <property type="component" value="Chromosome"/>
</dbReference>
<sequence length="112" mass="12734">MGMKLFEEVGLLGRENDNLKSYSQGMKKRFALAVSLISNPKNFVFDEVLNGLDPQGIQFFRNLALKMKKKGRLYSSPLISSLKSRECPECNYLNEYINGMININIIRSIKPG</sequence>
<dbReference type="PANTHER" id="PTHR43335">
    <property type="entry name" value="ABC TRANSPORTER, ATP-BINDING PROTEIN"/>
    <property type="match status" value="1"/>
</dbReference>
<evidence type="ECO:0000256" key="1">
    <source>
        <dbReference type="ARBA" id="ARBA00005417"/>
    </source>
</evidence>
<proteinExistence type="inferred from homology"/>
<protein>
    <submittedName>
        <fullName evidence="3">Uncharacterized protein</fullName>
    </submittedName>
</protein>
<dbReference type="PANTHER" id="PTHR43335:SF4">
    <property type="entry name" value="ABC TRANSPORTER, ATP-BINDING PROTEIN"/>
    <property type="match status" value="1"/>
</dbReference>
<dbReference type="EMBL" id="CP002425">
    <property type="protein sequence ID" value="ADX84907.1"/>
    <property type="molecule type" value="Genomic_DNA"/>
</dbReference>
<dbReference type="KEGG" id="sir:SiRe_0832"/>
<dbReference type="STRING" id="930945.SiRe_0832"/>
<organism evidence="3 4">
    <name type="scientific">Saccharolobus islandicus (strain REY15A)</name>
    <name type="common">Sulfolobus islandicus</name>
    <dbReference type="NCBI Taxonomy" id="930945"/>
    <lineage>
        <taxon>Archaea</taxon>
        <taxon>Thermoproteota</taxon>
        <taxon>Thermoprotei</taxon>
        <taxon>Sulfolobales</taxon>
        <taxon>Sulfolobaceae</taxon>
        <taxon>Saccharolobus</taxon>
    </lineage>
</organism>
<dbReference type="eggNOG" id="arCOG00194">
    <property type="taxonomic scope" value="Archaea"/>
</dbReference>
<comment type="similarity">
    <text evidence="1">Belongs to the ABC transporter superfamily.</text>
</comment>
<dbReference type="AlphaFoldDB" id="F0NHA8"/>
<evidence type="ECO:0000256" key="2">
    <source>
        <dbReference type="ARBA" id="ARBA00022448"/>
    </source>
</evidence>
<evidence type="ECO:0000313" key="4">
    <source>
        <dbReference type="Proteomes" id="UP000002664"/>
    </source>
</evidence>
<dbReference type="InterPro" id="IPR027417">
    <property type="entry name" value="P-loop_NTPase"/>
</dbReference>
<dbReference type="Gene3D" id="3.40.50.300">
    <property type="entry name" value="P-loop containing nucleotide triphosphate hydrolases"/>
    <property type="match status" value="1"/>
</dbReference>
<dbReference type="HOGENOM" id="CLU_2140316_0_0_2"/>
<keyword evidence="4" id="KW-1185">Reference proteome</keyword>
<reference evidence="3 4" key="1">
    <citation type="journal article" date="2011" name="J. Bacteriol.">
        <title>Genome analyses of icelandic strains of Sulfolobus islandicus, model organisms for genetic and virus-host interaction studies.</title>
        <authorList>
            <person name="Guo L."/>
            <person name="Brugger K."/>
            <person name="Liu C."/>
            <person name="Shah S.A."/>
            <person name="Zheng H."/>
            <person name="Zhu Y."/>
            <person name="Wang S."/>
            <person name="Lillestol R.K."/>
            <person name="Chen L."/>
            <person name="Frank J."/>
            <person name="Prangishvili D."/>
            <person name="Paulin L."/>
            <person name="She Q."/>
            <person name="Huang L."/>
            <person name="Garrett R.A."/>
        </authorList>
    </citation>
    <scope>NUCLEOTIDE SEQUENCE [LARGE SCALE GENOMIC DNA]</scope>
    <source>
        <strain evidence="3 4">REY15A</strain>
    </source>
</reference>
<gene>
    <name evidence="3" type="ordered locus">SiRe_0832</name>
</gene>
<name>F0NHA8_SACI5</name>